<keyword evidence="2" id="KW-1185">Reference proteome</keyword>
<gene>
    <name evidence="1" type="ORF">J421_1059</name>
</gene>
<proteinExistence type="predicted"/>
<organism evidence="1 2">
    <name type="scientific">Gemmatirosa kalamazoonensis</name>
    <dbReference type="NCBI Taxonomy" id="861299"/>
    <lineage>
        <taxon>Bacteria</taxon>
        <taxon>Pseudomonadati</taxon>
        <taxon>Gemmatimonadota</taxon>
        <taxon>Gemmatimonadia</taxon>
        <taxon>Gemmatimonadales</taxon>
        <taxon>Gemmatimonadaceae</taxon>
        <taxon>Gemmatirosa</taxon>
    </lineage>
</organism>
<evidence type="ECO:0000313" key="1">
    <source>
        <dbReference type="EMBL" id="AHG88596.1"/>
    </source>
</evidence>
<dbReference type="RefSeq" id="WP_158508660.1">
    <property type="nucleotide sequence ID" value="NZ_CP007128.1"/>
</dbReference>
<evidence type="ECO:0000313" key="2">
    <source>
        <dbReference type="Proteomes" id="UP000019151"/>
    </source>
</evidence>
<sequence>MPRMPRMPRTPRDRRSVTARDLVALVLAALWCAAEIAHAYAAYVRSG</sequence>
<reference evidence="1 2" key="1">
    <citation type="journal article" date="2014" name="Genome Announc.">
        <title>Genome Sequence and Methylome of Soil Bacterium Gemmatirosa kalamazoonensis KBS708T, a Member of the Rarely Cultivated Gemmatimonadetes Phylum.</title>
        <authorList>
            <person name="Debruyn J.M."/>
            <person name="Radosevich M."/>
            <person name="Wommack K.E."/>
            <person name="Polson S.W."/>
            <person name="Hauser L.J."/>
            <person name="Fawaz M.N."/>
            <person name="Korlach J."/>
            <person name="Tsai Y.C."/>
        </authorList>
    </citation>
    <scope>NUCLEOTIDE SEQUENCE [LARGE SCALE GENOMIC DNA]</scope>
    <source>
        <strain evidence="1 2">KBS708</strain>
    </source>
</reference>
<protein>
    <submittedName>
        <fullName evidence="1">Uncharacterized protein</fullName>
    </submittedName>
</protein>
<dbReference type="AlphaFoldDB" id="W0RCR8"/>
<dbReference type="STRING" id="861299.J421_1059"/>
<dbReference type="HOGENOM" id="CLU_3168518_0_0_0"/>
<dbReference type="KEGG" id="gba:J421_1059"/>
<accession>W0RCR8</accession>
<dbReference type="Proteomes" id="UP000019151">
    <property type="component" value="Chromosome"/>
</dbReference>
<name>W0RCR8_9BACT</name>
<dbReference type="InParanoid" id="W0RCR8"/>
<dbReference type="EMBL" id="CP007128">
    <property type="protein sequence ID" value="AHG88596.1"/>
    <property type="molecule type" value="Genomic_DNA"/>
</dbReference>